<organism evidence="2 3">
    <name type="scientific">Botryotinia fuckeliana (strain T4)</name>
    <name type="common">Noble rot fungus</name>
    <name type="synonym">Botrytis cinerea</name>
    <dbReference type="NCBI Taxonomy" id="999810"/>
    <lineage>
        <taxon>Eukaryota</taxon>
        <taxon>Fungi</taxon>
        <taxon>Dikarya</taxon>
        <taxon>Ascomycota</taxon>
        <taxon>Pezizomycotina</taxon>
        <taxon>Leotiomycetes</taxon>
        <taxon>Helotiales</taxon>
        <taxon>Sclerotiniaceae</taxon>
        <taxon>Botrytis</taxon>
    </lineage>
</organism>
<dbReference type="AlphaFoldDB" id="G2YFW8"/>
<dbReference type="InParanoid" id="G2YFW8"/>
<dbReference type="Proteomes" id="UP000008177">
    <property type="component" value="Unplaced contigs"/>
</dbReference>
<name>G2YFW8_BOTF4</name>
<gene>
    <name evidence="2" type="ORF">BofuT4_P024750.1</name>
</gene>
<dbReference type="HOGENOM" id="CLU_1712982_0_0_1"/>
<evidence type="ECO:0000313" key="3">
    <source>
        <dbReference type="Proteomes" id="UP000008177"/>
    </source>
</evidence>
<protein>
    <submittedName>
        <fullName evidence="2">Uncharacterized protein</fullName>
    </submittedName>
</protein>
<feature type="region of interest" description="Disordered" evidence="1">
    <location>
        <begin position="92"/>
        <end position="129"/>
    </location>
</feature>
<feature type="compositionally biased region" description="Basic and acidic residues" evidence="1">
    <location>
        <begin position="114"/>
        <end position="123"/>
    </location>
</feature>
<reference evidence="3" key="1">
    <citation type="journal article" date="2011" name="PLoS Genet.">
        <title>Genomic analysis of the necrotrophic fungal pathogens Sclerotinia sclerotiorum and Botrytis cinerea.</title>
        <authorList>
            <person name="Amselem J."/>
            <person name="Cuomo C.A."/>
            <person name="van Kan J.A."/>
            <person name="Viaud M."/>
            <person name="Benito E.P."/>
            <person name="Couloux A."/>
            <person name="Coutinho P.M."/>
            <person name="de Vries R.P."/>
            <person name="Dyer P.S."/>
            <person name="Fillinger S."/>
            <person name="Fournier E."/>
            <person name="Gout L."/>
            <person name="Hahn M."/>
            <person name="Kohn L."/>
            <person name="Lapalu N."/>
            <person name="Plummer K.M."/>
            <person name="Pradier J.M."/>
            <person name="Quevillon E."/>
            <person name="Sharon A."/>
            <person name="Simon A."/>
            <person name="ten Have A."/>
            <person name="Tudzynski B."/>
            <person name="Tudzynski P."/>
            <person name="Wincker P."/>
            <person name="Andrew M."/>
            <person name="Anthouard V."/>
            <person name="Beever R.E."/>
            <person name="Beffa R."/>
            <person name="Benoit I."/>
            <person name="Bouzid O."/>
            <person name="Brault B."/>
            <person name="Chen Z."/>
            <person name="Choquer M."/>
            <person name="Collemare J."/>
            <person name="Cotton P."/>
            <person name="Danchin E.G."/>
            <person name="Da Silva C."/>
            <person name="Gautier A."/>
            <person name="Giraud C."/>
            <person name="Giraud T."/>
            <person name="Gonzalez C."/>
            <person name="Grossetete S."/>
            <person name="Guldener U."/>
            <person name="Henrissat B."/>
            <person name="Howlett B.J."/>
            <person name="Kodira C."/>
            <person name="Kretschmer M."/>
            <person name="Lappartient A."/>
            <person name="Leroch M."/>
            <person name="Levis C."/>
            <person name="Mauceli E."/>
            <person name="Neuveglise C."/>
            <person name="Oeser B."/>
            <person name="Pearson M."/>
            <person name="Poulain J."/>
            <person name="Poussereau N."/>
            <person name="Quesneville H."/>
            <person name="Rascle C."/>
            <person name="Schumacher J."/>
            <person name="Segurens B."/>
            <person name="Sexton A."/>
            <person name="Silva E."/>
            <person name="Sirven C."/>
            <person name="Soanes D.M."/>
            <person name="Talbot N.J."/>
            <person name="Templeton M."/>
            <person name="Yandava C."/>
            <person name="Yarden O."/>
            <person name="Zeng Q."/>
            <person name="Rollins J.A."/>
            <person name="Lebrun M.H."/>
            <person name="Dickman M."/>
        </authorList>
    </citation>
    <scope>NUCLEOTIDE SEQUENCE [LARGE SCALE GENOMIC DNA]</scope>
    <source>
        <strain evidence="3">T4</strain>
    </source>
</reference>
<feature type="compositionally biased region" description="Polar residues" evidence="1">
    <location>
        <begin position="33"/>
        <end position="42"/>
    </location>
</feature>
<dbReference type="EMBL" id="FQ790327">
    <property type="protein sequence ID" value="CCD50666.1"/>
    <property type="molecule type" value="Genomic_DNA"/>
</dbReference>
<feature type="region of interest" description="Disordered" evidence="1">
    <location>
        <begin position="1"/>
        <end position="72"/>
    </location>
</feature>
<proteinExistence type="predicted"/>
<feature type="compositionally biased region" description="Low complexity" evidence="1">
    <location>
        <begin position="96"/>
        <end position="113"/>
    </location>
</feature>
<evidence type="ECO:0000256" key="1">
    <source>
        <dbReference type="SAM" id="MobiDB-lite"/>
    </source>
</evidence>
<accession>G2YFW8</accession>
<evidence type="ECO:0000313" key="2">
    <source>
        <dbReference type="EMBL" id="CCD50666.1"/>
    </source>
</evidence>
<sequence length="153" mass="16983">MNQPRQGGWREIQEDSFNSSSCERGSRPRAKSQRITEISSSNRVRKSCIPRSTHNEVKHHENTLSQPLLQMPRLSPLTIVVQSASPTPVLRRRRSLSVFRGSQNGPGSSSSQHESSRLTRNGDPKGPQKFAFGSLIGVVRLPGVESLKVKNQS</sequence>
<feature type="compositionally biased region" description="Basic and acidic residues" evidence="1">
    <location>
        <begin position="53"/>
        <end position="62"/>
    </location>
</feature>